<comment type="catalytic activity">
    <reaction evidence="9 10">
        <text>CMP + ATP = CDP + ADP</text>
        <dbReference type="Rhea" id="RHEA:11600"/>
        <dbReference type="ChEBI" id="CHEBI:30616"/>
        <dbReference type="ChEBI" id="CHEBI:58069"/>
        <dbReference type="ChEBI" id="CHEBI:60377"/>
        <dbReference type="ChEBI" id="CHEBI:456216"/>
        <dbReference type="EC" id="2.7.4.25"/>
    </reaction>
</comment>
<evidence type="ECO:0000256" key="7">
    <source>
        <dbReference type="ARBA" id="ARBA00022840"/>
    </source>
</evidence>
<evidence type="ECO:0000256" key="6">
    <source>
        <dbReference type="ARBA" id="ARBA00022777"/>
    </source>
</evidence>
<keyword evidence="7 10" id="KW-0067">ATP-binding</keyword>
<dbReference type="EC" id="2.7.4.25" evidence="10"/>
<evidence type="ECO:0000256" key="9">
    <source>
        <dbReference type="ARBA" id="ARBA00048478"/>
    </source>
</evidence>
<dbReference type="CDD" id="cd02020">
    <property type="entry name" value="CMPK"/>
    <property type="match status" value="1"/>
</dbReference>
<keyword evidence="3 10" id="KW-0963">Cytoplasm</keyword>
<comment type="subcellular location">
    <subcellularLocation>
        <location evidence="1 10">Cytoplasm</location>
    </subcellularLocation>
</comment>
<feature type="binding site" evidence="10">
    <location>
        <begin position="8"/>
        <end position="16"/>
    </location>
    <ligand>
        <name>ATP</name>
        <dbReference type="ChEBI" id="CHEBI:30616"/>
    </ligand>
</feature>
<keyword evidence="4 10" id="KW-0808">Transferase</keyword>
<proteinExistence type="inferred from homology"/>
<dbReference type="InterPro" id="IPR027417">
    <property type="entry name" value="P-loop_NTPase"/>
</dbReference>
<dbReference type="SUPFAM" id="SSF52540">
    <property type="entry name" value="P-loop containing nucleoside triphosphate hydrolases"/>
    <property type="match status" value="1"/>
</dbReference>
<accession>A0A7C4NNY8</accession>
<evidence type="ECO:0000256" key="10">
    <source>
        <dbReference type="HAMAP-Rule" id="MF_00239"/>
    </source>
</evidence>
<dbReference type="InterPro" id="IPR011994">
    <property type="entry name" value="Cytidylate_kinase_dom"/>
</dbReference>
<dbReference type="AlphaFoldDB" id="A0A7C4NNY8"/>
<dbReference type="GO" id="GO:0005737">
    <property type="term" value="C:cytoplasm"/>
    <property type="evidence" value="ECO:0007669"/>
    <property type="project" value="UniProtKB-SubCell"/>
</dbReference>
<evidence type="ECO:0000256" key="3">
    <source>
        <dbReference type="ARBA" id="ARBA00022490"/>
    </source>
</evidence>
<reference evidence="12" key="1">
    <citation type="journal article" date="2020" name="mSystems">
        <title>Genome- and Community-Level Interaction Insights into Carbon Utilization and Element Cycling Functions of Hydrothermarchaeota in Hydrothermal Sediment.</title>
        <authorList>
            <person name="Zhou Z."/>
            <person name="Liu Y."/>
            <person name="Xu W."/>
            <person name="Pan J."/>
            <person name="Luo Z.H."/>
            <person name="Li M."/>
        </authorList>
    </citation>
    <scope>NUCLEOTIDE SEQUENCE [LARGE SCALE GENOMIC DNA]</scope>
    <source>
        <strain evidence="11">SpSt-638</strain>
        <strain evidence="12">SpSt-648</strain>
    </source>
</reference>
<comment type="catalytic activity">
    <reaction evidence="8 10">
        <text>dCMP + ATP = dCDP + ADP</text>
        <dbReference type="Rhea" id="RHEA:25094"/>
        <dbReference type="ChEBI" id="CHEBI:30616"/>
        <dbReference type="ChEBI" id="CHEBI:57566"/>
        <dbReference type="ChEBI" id="CHEBI:58593"/>
        <dbReference type="ChEBI" id="CHEBI:456216"/>
        <dbReference type="EC" id="2.7.4.25"/>
    </reaction>
</comment>
<dbReference type="NCBIfam" id="TIGR02173">
    <property type="entry name" value="cyt_kin_arch"/>
    <property type="match status" value="1"/>
</dbReference>
<comment type="caution">
    <text evidence="12">The sequence shown here is derived from an EMBL/GenBank/DDBJ whole genome shotgun (WGS) entry which is preliminary data.</text>
</comment>
<sequence length="177" mass="20104">MVVIAISGPPGSGKTTQAKLISQYFNLKYFSAGMLFREVARVRGVSLEELSRIALEDPSIDIEIDRLSIRECLKGDIVLDGHITAWIVGDLADVRIYLTASLLTRAYRISKRDGIPLDRAVREILVRENIQRTRFIKFYGIDPLDLSIFNLVINSDNMGIEETFETIRVFLEKSLKR</sequence>
<dbReference type="InterPro" id="IPR011892">
    <property type="entry name" value="Cyt_kin_arch"/>
</dbReference>
<evidence type="ECO:0000313" key="11">
    <source>
        <dbReference type="EMBL" id="HGQ59393.1"/>
    </source>
</evidence>
<dbReference type="EMBL" id="DTBE01000046">
    <property type="protein sequence ID" value="HGQ59393.1"/>
    <property type="molecule type" value="Genomic_DNA"/>
</dbReference>
<name>A0A7C4NNY8_STAMA</name>
<evidence type="ECO:0000256" key="5">
    <source>
        <dbReference type="ARBA" id="ARBA00022741"/>
    </source>
</evidence>
<evidence type="ECO:0000256" key="8">
    <source>
        <dbReference type="ARBA" id="ARBA00047615"/>
    </source>
</evidence>
<evidence type="ECO:0000256" key="4">
    <source>
        <dbReference type="ARBA" id="ARBA00022679"/>
    </source>
</evidence>
<dbReference type="GO" id="GO:0006220">
    <property type="term" value="P:pyrimidine nucleotide metabolic process"/>
    <property type="evidence" value="ECO:0007669"/>
    <property type="project" value="UniProtKB-UniRule"/>
</dbReference>
<organism evidence="12">
    <name type="scientific">Staphylothermus marinus</name>
    <dbReference type="NCBI Taxonomy" id="2280"/>
    <lineage>
        <taxon>Archaea</taxon>
        <taxon>Thermoproteota</taxon>
        <taxon>Thermoprotei</taxon>
        <taxon>Desulfurococcales</taxon>
        <taxon>Desulfurococcaceae</taxon>
        <taxon>Staphylothermus</taxon>
    </lineage>
</organism>
<dbReference type="Gene3D" id="3.40.50.300">
    <property type="entry name" value="P-loop containing nucleotide triphosphate hydrolases"/>
    <property type="match status" value="1"/>
</dbReference>
<dbReference type="HAMAP" id="MF_00239">
    <property type="entry name" value="Cytidyl_kinase_type2"/>
    <property type="match status" value="1"/>
</dbReference>
<evidence type="ECO:0000313" key="12">
    <source>
        <dbReference type="EMBL" id="HGQ73808.1"/>
    </source>
</evidence>
<keyword evidence="5 10" id="KW-0547">Nucleotide-binding</keyword>
<dbReference type="Pfam" id="PF13207">
    <property type="entry name" value="AAA_17"/>
    <property type="match status" value="1"/>
</dbReference>
<evidence type="ECO:0000256" key="1">
    <source>
        <dbReference type="ARBA" id="ARBA00004496"/>
    </source>
</evidence>
<protein>
    <recommendedName>
        <fullName evidence="10">Cytidylate kinase</fullName>
        <shortName evidence="10">CK</shortName>
        <ecNumber evidence="10">2.7.4.25</ecNumber>
    </recommendedName>
    <alternativeName>
        <fullName evidence="10">Cytidine monophosphate kinase</fullName>
        <shortName evidence="10">CMP kinase</shortName>
    </alternativeName>
</protein>
<dbReference type="GO" id="GO:0005524">
    <property type="term" value="F:ATP binding"/>
    <property type="evidence" value="ECO:0007669"/>
    <property type="project" value="UniProtKB-UniRule"/>
</dbReference>
<gene>
    <name evidence="10" type="primary">cmk</name>
    <name evidence="11" type="ORF">ENU09_01530</name>
    <name evidence="12" type="ORF">ENU20_01870</name>
</gene>
<keyword evidence="6 10" id="KW-0418">Kinase</keyword>
<evidence type="ECO:0000256" key="2">
    <source>
        <dbReference type="ARBA" id="ARBA00011005"/>
    </source>
</evidence>
<dbReference type="EMBL" id="DTBP01000014">
    <property type="protein sequence ID" value="HGQ73808.1"/>
    <property type="molecule type" value="Genomic_DNA"/>
</dbReference>
<dbReference type="GO" id="GO:0036431">
    <property type="term" value="F:dCMP kinase activity"/>
    <property type="evidence" value="ECO:0007669"/>
    <property type="project" value="InterPro"/>
</dbReference>
<comment type="similarity">
    <text evidence="2 10">Belongs to the cytidylate kinase family. Type 2 subfamily.</text>
</comment>